<keyword evidence="2" id="KW-1185">Reference proteome</keyword>
<dbReference type="AlphaFoldDB" id="A0A9E8NCC4"/>
<dbReference type="KEGG" id="dpf:ON006_08555"/>
<name>A0A9E8NCC4_9BACT</name>
<sequence>MNITMGDKSGENGLVAGYLDVAAYLNAIESPAAGFRWRSLI</sequence>
<organism evidence="1 2">
    <name type="scientific">Dyadobacter pollutisoli</name>
    <dbReference type="NCBI Taxonomy" id="2910158"/>
    <lineage>
        <taxon>Bacteria</taxon>
        <taxon>Pseudomonadati</taxon>
        <taxon>Bacteroidota</taxon>
        <taxon>Cytophagia</taxon>
        <taxon>Cytophagales</taxon>
        <taxon>Spirosomataceae</taxon>
        <taxon>Dyadobacter</taxon>
    </lineage>
</organism>
<proteinExistence type="predicted"/>
<protein>
    <submittedName>
        <fullName evidence="1">Uncharacterized protein</fullName>
    </submittedName>
</protein>
<reference evidence="1" key="1">
    <citation type="submission" date="2022-11" db="EMBL/GenBank/DDBJ databases">
        <title>Dyadobacter pollutisoli sp. nov., isolated from plastic dumped soil.</title>
        <authorList>
            <person name="Kim J.M."/>
            <person name="Kim K.R."/>
            <person name="Lee J.K."/>
            <person name="Hao L."/>
            <person name="Jeon C.O."/>
        </authorList>
    </citation>
    <scope>NUCLEOTIDE SEQUENCE</scope>
    <source>
        <strain evidence="1">U1</strain>
    </source>
</reference>
<dbReference type="Proteomes" id="UP001164653">
    <property type="component" value="Chromosome"/>
</dbReference>
<evidence type="ECO:0000313" key="2">
    <source>
        <dbReference type="Proteomes" id="UP001164653"/>
    </source>
</evidence>
<dbReference type="RefSeq" id="WP_255772811.1">
    <property type="nucleotide sequence ID" value="NZ_CP112998.1"/>
</dbReference>
<gene>
    <name evidence="1" type="ORF">ON006_08555</name>
</gene>
<evidence type="ECO:0000313" key="1">
    <source>
        <dbReference type="EMBL" id="WAC14000.1"/>
    </source>
</evidence>
<accession>A0A9E8NCC4</accession>
<dbReference type="EMBL" id="CP112998">
    <property type="protein sequence ID" value="WAC14000.1"/>
    <property type="molecule type" value="Genomic_DNA"/>
</dbReference>